<dbReference type="EMBL" id="AYTS01000061">
    <property type="protein sequence ID" value="OOP56773.1"/>
    <property type="molecule type" value="Genomic_DNA"/>
</dbReference>
<comment type="caution">
    <text evidence="2">The sequence shown here is derived from an EMBL/GenBank/DDBJ whole genome shotgun (WGS) entry which is preliminary data.</text>
</comment>
<dbReference type="PROSITE" id="PS51257">
    <property type="entry name" value="PROKAR_LIPOPROTEIN"/>
    <property type="match status" value="1"/>
</dbReference>
<feature type="chain" id="PRO_5012234692" description="Lipoprotein" evidence="1">
    <location>
        <begin position="20"/>
        <end position="139"/>
    </location>
</feature>
<dbReference type="AlphaFoldDB" id="A0A1V4AUH2"/>
<proteinExistence type="predicted"/>
<accession>A0A1V4AUH2</accession>
<sequence length="139" mass="15003">MKKLVIIAFVAFAATTVGCATLTEDAMTPIALSFSDGSNGKCKLKNKRGVWEVKIPTTVYVRKSDDALTYDCQTEDGRTAVGSIPSEMGAKIALSAVFLDFGITDAITDKHRKYTPSFVIPISKDAPKDTHNNSTQPTQ</sequence>
<protein>
    <recommendedName>
        <fullName evidence="4">Lipoprotein</fullName>
    </recommendedName>
</protein>
<keyword evidence="1" id="KW-0732">Signal</keyword>
<evidence type="ECO:0000313" key="3">
    <source>
        <dbReference type="Proteomes" id="UP000189681"/>
    </source>
</evidence>
<evidence type="ECO:0000256" key="1">
    <source>
        <dbReference type="SAM" id="SignalP"/>
    </source>
</evidence>
<name>A0A1V4AUH2_9BACT</name>
<evidence type="ECO:0008006" key="4">
    <source>
        <dbReference type="Google" id="ProtNLM"/>
    </source>
</evidence>
<gene>
    <name evidence="2" type="ORF">AYP45_07075</name>
</gene>
<feature type="signal peptide" evidence="1">
    <location>
        <begin position="1"/>
        <end position="19"/>
    </location>
</feature>
<organism evidence="2 3">
    <name type="scientific">Candidatus Brocadia carolinensis</name>
    <dbReference type="NCBI Taxonomy" id="1004156"/>
    <lineage>
        <taxon>Bacteria</taxon>
        <taxon>Pseudomonadati</taxon>
        <taxon>Planctomycetota</taxon>
        <taxon>Candidatus Brocadiia</taxon>
        <taxon>Candidatus Brocadiales</taxon>
        <taxon>Candidatus Brocadiaceae</taxon>
        <taxon>Candidatus Brocadia</taxon>
    </lineage>
</organism>
<dbReference type="Proteomes" id="UP000189681">
    <property type="component" value="Unassembled WGS sequence"/>
</dbReference>
<reference evidence="2 3" key="1">
    <citation type="journal article" date="2017" name="Water Res.">
        <title>Discovery and metagenomic analysis of an anammox bacterial enrichment related to Candidatus "Brocadia caroliniensis" in a full-scale glycerol-fed nitritation-denitritation separate centrate treatment process.</title>
        <authorList>
            <person name="Park H."/>
            <person name="Brotto A.C."/>
            <person name="van Loosdrecht M.C."/>
            <person name="Chandran K."/>
        </authorList>
    </citation>
    <scope>NUCLEOTIDE SEQUENCE [LARGE SCALE GENOMIC DNA]</scope>
    <source>
        <strain evidence="2">26THWARD</strain>
    </source>
</reference>
<evidence type="ECO:0000313" key="2">
    <source>
        <dbReference type="EMBL" id="OOP56773.1"/>
    </source>
</evidence>